<keyword evidence="1" id="KW-0813">Transport</keyword>
<evidence type="ECO:0000256" key="1">
    <source>
        <dbReference type="ARBA" id="ARBA00022448"/>
    </source>
</evidence>
<dbReference type="OrthoDB" id="25954at2"/>
<keyword evidence="7" id="KW-1185">Reference proteome</keyword>
<accession>A0A1I1V9G0</accession>
<evidence type="ECO:0000256" key="4">
    <source>
        <dbReference type="ARBA" id="ARBA00023004"/>
    </source>
</evidence>
<dbReference type="Gene3D" id="1.10.490.10">
    <property type="entry name" value="Globins"/>
    <property type="match status" value="1"/>
</dbReference>
<sequence>MVRTLNPLCDRIGLPTVEAVVRDFARRQAEDPVLAPWLAHAAGDEEHLATVMDYWWTAMGGRLDRPPRPVDMMGRHADLALTETALARWLALFETTLADHLDTAEANDWAAMARAMAEKLRASGLIHPD</sequence>
<dbReference type="Pfam" id="PF01152">
    <property type="entry name" value="Bac_globin"/>
    <property type="match status" value="1"/>
</dbReference>
<dbReference type="STRING" id="1123397.SAMN05660831_02292"/>
<dbReference type="InterPro" id="IPR012292">
    <property type="entry name" value="Globin/Proto"/>
</dbReference>
<organism evidence="6 7">
    <name type="scientific">Thiohalospira halophila DSM 15071</name>
    <dbReference type="NCBI Taxonomy" id="1123397"/>
    <lineage>
        <taxon>Bacteria</taxon>
        <taxon>Pseudomonadati</taxon>
        <taxon>Pseudomonadota</taxon>
        <taxon>Gammaproteobacteria</taxon>
        <taxon>Thiohalospirales</taxon>
        <taxon>Thiohalospiraceae</taxon>
        <taxon>Thiohalospira</taxon>
    </lineage>
</organism>
<name>A0A1I1V9G0_9GAMM</name>
<dbReference type="SUPFAM" id="SSF46458">
    <property type="entry name" value="Globin-like"/>
    <property type="match status" value="1"/>
</dbReference>
<gene>
    <name evidence="6" type="ORF">SAMN05660831_02292</name>
</gene>
<dbReference type="GO" id="GO:0019825">
    <property type="term" value="F:oxygen binding"/>
    <property type="evidence" value="ECO:0007669"/>
    <property type="project" value="InterPro"/>
</dbReference>
<keyword evidence="2 5" id="KW-0349">Heme</keyword>
<keyword evidence="4 5" id="KW-0408">Iron</keyword>
<keyword evidence="3 5" id="KW-0479">Metal-binding</keyword>
<evidence type="ECO:0000313" key="7">
    <source>
        <dbReference type="Proteomes" id="UP000198611"/>
    </source>
</evidence>
<feature type="binding site" description="distal binding residue" evidence="5">
    <location>
        <position position="47"/>
    </location>
    <ligand>
        <name>heme</name>
        <dbReference type="ChEBI" id="CHEBI:30413"/>
    </ligand>
    <ligandPart>
        <name>Fe</name>
        <dbReference type="ChEBI" id="CHEBI:18248"/>
    </ligandPart>
</feature>
<dbReference type="InterPro" id="IPR001486">
    <property type="entry name" value="Hemoglobin_trunc"/>
</dbReference>
<evidence type="ECO:0000256" key="5">
    <source>
        <dbReference type="PIRSR" id="PIRSR601486-1"/>
    </source>
</evidence>
<protein>
    <submittedName>
        <fullName evidence="6">Hemoglobin</fullName>
    </submittedName>
</protein>
<dbReference type="EMBL" id="FOMJ01000008">
    <property type="protein sequence ID" value="SFD77050.1"/>
    <property type="molecule type" value="Genomic_DNA"/>
</dbReference>
<evidence type="ECO:0000256" key="2">
    <source>
        <dbReference type="ARBA" id="ARBA00022617"/>
    </source>
</evidence>
<dbReference type="GO" id="GO:0046872">
    <property type="term" value="F:metal ion binding"/>
    <property type="evidence" value="ECO:0007669"/>
    <property type="project" value="UniProtKB-KW"/>
</dbReference>
<proteinExistence type="predicted"/>
<evidence type="ECO:0000313" key="6">
    <source>
        <dbReference type="EMBL" id="SFD77050.1"/>
    </source>
</evidence>
<dbReference type="InterPro" id="IPR009050">
    <property type="entry name" value="Globin-like_sf"/>
</dbReference>
<evidence type="ECO:0000256" key="3">
    <source>
        <dbReference type="ARBA" id="ARBA00022723"/>
    </source>
</evidence>
<dbReference type="GO" id="GO:0020037">
    <property type="term" value="F:heme binding"/>
    <property type="evidence" value="ECO:0007669"/>
    <property type="project" value="InterPro"/>
</dbReference>
<dbReference type="AlphaFoldDB" id="A0A1I1V9G0"/>
<reference evidence="6 7" key="1">
    <citation type="submission" date="2016-10" db="EMBL/GenBank/DDBJ databases">
        <authorList>
            <person name="de Groot N.N."/>
        </authorList>
    </citation>
    <scope>NUCLEOTIDE SEQUENCE [LARGE SCALE GENOMIC DNA]</scope>
    <source>
        <strain evidence="6 7">HL3</strain>
    </source>
</reference>
<dbReference type="RefSeq" id="WP_093428904.1">
    <property type="nucleotide sequence ID" value="NZ_FOMJ01000008.1"/>
</dbReference>
<dbReference type="Proteomes" id="UP000198611">
    <property type="component" value="Unassembled WGS sequence"/>
</dbReference>